<evidence type="ECO:0000313" key="11">
    <source>
        <dbReference type="Proteomes" id="UP000016801"/>
    </source>
</evidence>
<protein>
    <submittedName>
        <fullName evidence="10">Uncharacterized protein</fullName>
    </submittedName>
</protein>
<evidence type="ECO:0000259" key="8">
    <source>
        <dbReference type="Pfam" id="PF13359"/>
    </source>
</evidence>
<dbReference type="GO" id="GO:0005634">
    <property type="term" value="C:nucleus"/>
    <property type="evidence" value="ECO:0007669"/>
    <property type="project" value="UniProtKB-SubCell"/>
</dbReference>
<keyword evidence="4" id="KW-0540">Nuclease</keyword>
<evidence type="ECO:0000256" key="7">
    <source>
        <dbReference type="ARBA" id="ARBA00023242"/>
    </source>
</evidence>
<proteinExistence type="inferred from homology"/>
<evidence type="ECO:0000256" key="4">
    <source>
        <dbReference type="ARBA" id="ARBA00022722"/>
    </source>
</evidence>
<reference evidence="10 11" key="1">
    <citation type="journal article" date="2013" name="PLoS Genet.">
        <title>Plant-symbiotic fungi as chemical engineers: Multi-genome analysis of the Clavicipitaceae reveals dynamics of alkaloid loci.</title>
        <authorList>
            <person name="Schardl C.L."/>
            <person name="Young C.A."/>
            <person name="Hesse U."/>
            <person name="Amyotte S.G."/>
            <person name="Andreeva K."/>
            <person name="Calie P.J."/>
            <person name="Fleetwood D.J."/>
            <person name="Haws D.C."/>
            <person name="Moore N."/>
            <person name="Oeser B."/>
            <person name="Panaccione D.G."/>
            <person name="Schweri K.K."/>
            <person name="Voisey C.R."/>
            <person name="Farman M.L."/>
            <person name="Jaromczyk J.W."/>
            <person name="Roe B.A."/>
            <person name="O'Sullivan D.M."/>
            <person name="Scott B."/>
            <person name="Tudzynski P."/>
            <person name="An Z."/>
            <person name="Arnaoudova E.G."/>
            <person name="Bullock C.T."/>
            <person name="Charlton N.D."/>
            <person name="Chen L."/>
            <person name="Cox M."/>
            <person name="Dinkins R.D."/>
            <person name="Florea S."/>
            <person name="Glenn A.E."/>
            <person name="Gordon A."/>
            <person name="Gueldener U."/>
            <person name="Harris D.R."/>
            <person name="Hollin W."/>
            <person name="Jaromczyk J."/>
            <person name="Johnson R.D."/>
            <person name="Khan A.K."/>
            <person name="Leistner E."/>
            <person name="Leuchtmann A."/>
            <person name="Li C."/>
            <person name="Liu J."/>
            <person name="Liu J."/>
            <person name="Liu M."/>
            <person name="Mace W."/>
            <person name="Machado C."/>
            <person name="Nagabhyru P."/>
            <person name="Pan J."/>
            <person name="Schmid J."/>
            <person name="Sugawara K."/>
            <person name="Steiner U."/>
            <person name="Takach J.E."/>
            <person name="Tanaka E."/>
            <person name="Webb J.S."/>
            <person name="Wilson E.V."/>
            <person name="Wiseman J.L."/>
            <person name="Yoshida R."/>
            <person name="Zeng Z."/>
        </authorList>
    </citation>
    <scope>NUCLEOTIDE SEQUENCE [LARGE SCALE GENOMIC DNA]</scope>
    <source>
        <strain evidence="10 11">20.1</strain>
    </source>
</reference>
<comment type="caution">
    <text evidence="10">The sequence shown here is derived from an EMBL/GenBank/DDBJ whole genome shotgun (WGS) entry which is preliminary data.</text>
</comment>
<dbReference type="AlphaFoldDB" id="M1WIT3"/>
<dbReference type="Pfam" id="PF13359">
    <property type="entry name" value="DDE_Tnp_4"/>
    <property type="match status" value="1"/>
</dbReference>
<name>M1WIT3_CLAP2</name>
<dbReference type="Pfam" id="PF26138">
    <property type="entry name" value="DUF8040"/>
    <property type="match status" value="1"/>
</dbReference>
<keyword evidence="6" id="KW-0378">Hydrolase</keyword>
<dbReference type="GO" id="GO:0004518">
    <property type="term" value="F:nuclease activity"/>
    <property type="evidence" value="ECO:0007669"/>
    <property type="project" value="UniProtKB-KW"/>
</dbReference>
<keyword evidence="7" id="KW-0539">Nucleus</keyword>
<feature type="domain" description="DUF8040" evidence="9">
    <location>
        <begin position="74"/>
        <end position="165"/>
    </location>
</feature>
<evidence type="ECO:0000256" key="5">
    <source>
        <dbReference type="ARBA" id="ARBA00022723"/>
    </source>
</evidence>
<evidence type="ECO:0000256" key="1">
    <source>
        <dbReference type="ARBA" id="ARBA00001968"/>
    </source>
</evidence>
<accession>M1WIT3</accession>
<evidence type="ECO:0000259" key="9">
    <source>
        <dbReference type="Pfam" id="PF26138"/>
    </source>
</evidence>
<dbReference type="STRING" id="1111077.M1WIT3"/>
<dbReference type="OrthoDB" id="4954565at2759"/>
<dbReference type="InterPro" id="IPR027806">
    <property type="entry name" value="HARBI1_dom"/>
</dbReference>
<evidence type="ECO:0000256" key="2">
    <source>
        <dbReference type="ARBA" id="ARBA00004123"/>
    </source>
</evidence>
<comment type="similarity">
    <text evidence="3">Belongs to the HARBI1 family.</text>
</comment>
<feature type="domain" description="DDE Tnp4" evidence="8">
    <location>
        <begin position="201"/>
        <end position="363"/>
    </location>
</feature>
<evidence type="ECO:0000256" key="3">
    <source>
        <dbReference type="ARBA" id="ARBA00006958"/>
    </source>
</evidence>
<dbReference type="InterPro" id="IPR058353">
    <property type="entry name" value="DUF8040"/>
</dbReference>
<dbReference type="GO" id="GO:0046872">
    <property type="term" value="F:metal ion binding"/>
    <property type="evidence" value="ECO:0007669"/>
    <property type="project" value="UniProtKB-KW"/>
</dbReference>
<dbReference type="PANTHER" id="PTHR22930">
    <property type="match status" value="1"/>
</dbReference>
<dbReference type="EMBL" id="CAGA01000189">
    <property type="protein sequence ID" value="CCE35100.1"/>
    <property type="molecule type" value="Genomic_DNA"/>
</dbReference>
<gene>
    <name evidence="10" type="ORF">CPUR_02029</name>
</gene>
<keyword evidence="5" id="KW-0479">Metal-binding</keyword>
<dbReference type="Proteomes" id="UP000016801">
    <property type="component" value="Unassembled WGS sequence"/>
</dbReference>
<dbReference type="GO" id="GO:0016787">
    <property type="term" value="F:hydrolase activity"/>
    <property type="evidence" value="ECO:0007669"/>
    <property type="project" value="UniProtKB-KW"/>
</dbReference>
<dbReference type="eggNOG" id="KOG4585">
    <property type="taxonomic scope" value="Eukaryota"/>
</dbReference>
<dbReference type="VEuPathDB" id="FungiDB:CPUR_02029"/>
<dbReference type="PhylomeDB" id="M1WIT3"/>
<dbReference type="InterPro" id="IPR045249">
    <property type="entry name" value="HARBI1-like"/>
</dbReference>
<evidence type="ECO:0000313" key="10">
    <source>
        <dbReference type="EMBL" id="CCE35100.1"/>
    </source>
</evidence>
<comment type="cofactor">
    <cofactor evidence="1">
        <name>a divalent metal cation</name>
        <dbReference type="ChEBI" id="CHEBI:60240"/>
    </cofactor>
</comment>
<organism evidence="10 11">
    <name type="scientific">Claviceps purpurea (strain 20.1)</name>
    <name type="common">Ergot fungus</name>
    <name type="synonym">Sphacelia segetum</name>
    <dbReference type="NCBI Taxonomy" id="1111077"/>
    <lineage>
        <taxon>Eukaryota</taxon>
        <taxon>Fungi</taxon>
        <taxon>Dikarya</taxon>
        <taxon>Ascomycota</taxon>
        <taxon>Pezizomycotina</taxon>
        <taxon>Sordariomycetes</taxon>
        <taxon>Hypocreomycetidae</taxon>
        <taxon>Hypocreales</taxon>
        <taxon>Clavicipitaceae</taxon>
        <taxon>Claviceps</taxon>
    </lineage>
</organism>
<keyword evidence="11" id="KW-1185">Reference proteome</keyword>
<evidence type="ECO:0000256" key="6">
    <source>
        <dbReference type="ARBA" id="ARBA00022801"/>
    </source>
</evidence>
<comment type="subcellular location">
    <subcellularLocation>
        <location evidence="2">Nucleus</location>
    </subcellularLocation>
</comment>
<sequence length="431" mass="48562">MDTSSPDYDSEISYQTSFCESDDAETFTAAAFSEYALDDIVYPDEVSEEEQCRVNRVSHHCHPRGASEDAPSESAATEYARSLLKGPDHIFKQVLRVTKIQFHRLVRWLCVNTAFEDNQHRTCEQRVMVFLYIMGLGKTQRSAAHQFRMSQPSVGRIFHEVLTYMQSLHNAFVQLPGDVYVSDKIVTDEKYFVFNGCIGAIDSMHIAAHVPLDQQSRFRSRKGGISQKVFAAVTFGGRFVYVLAGAEGSVDNATLLRIASTKKDFVVPEGRFFIAGTGFGNSRPGVLCPYAKTRYRVQDYAKSGLLPDTPEEVYNVTHSSIQVTVEKAFSMMTKRWEILSSSAPEYSVLDQSRIVLAATGLHNFVLMDGLEPDDYIEREEEAFSAYEKLTRTDSLEMADAVVGERTAEDLRDEIAQDLWDNYAYHWANAVV</sequence>
<dbReference type="PANTHER" id="PTHR22930:SF259">
    <property type="entry name" value="OS08G0106900 PROTEIN"/>
    <property type="match status" value="1"/>
</dbReference>
<dbReference type="HOGENOM" id="CLU_040082_0_2_1"/>